<gene>
    <name evidence="4" type="ORF">BJ875DRAFT_462800</name>
</gene>
<sequence length="318" mass="34504">MSEHVFNAKTIANEVAALFSEQIKGKTVLVTGVAPCNLGNEFIASIAPHNPGLLILAGRSIATLTKVQDTLLANHPSLNTRLLTFDLSSLSQIRKAATEVTEIDVLINNAGIMACPYEQAKEVNGDVEMQLMINHVGPFLFTNLLLKAGKVRDGGRVIIVSSEAHWLSDLKFEDLGYSNGTKYDIGGAYGQSKTANVLFATSLAKLTKITALALHPGGIQTQLLKHMPEPMMVAMRWKNDKGEFVDSDAMTWKTLQEGAATHVIASFDPKLEGRGGSYLVDGNVAMEKCAPYARDEKVAERLWKISEGLVGENFEFLG</sequence>
<dbReference type="PANTHER" id="PTHR24320:SF283">
    <property type="entry name" value="RETINOL DEHYDROGENASE 11"/>
    <property type="match status" value="1"/>
</dbReference>
<dbReference type="OrthoDB" id="191139at2759"/>
<dbReference type="SUPFAM" id="SSF51735">
    <property type="entry name" value="NAD(P)-binding Rossmann-fold domains"/>
    <property type="match status" value="1"/>
</dbReference>
<keyword evidence="2" id="KW-0560">Oxidoreductase</keyword>
<evidence type="ECO:0000256" key="1">
    <source>
        <dbReference type="ARBA" id="ARBA00006484"/>
    </source>
</evidence>
<dbReference type="PRINTS" id="PR00081">
    <property type="entry name" value="GDHRDH"/>
</dbReference>
<evidence type="ECO:0000313" key="4">
    <source>
        <dbReference type="EMBL" id="KAG9233950.1"/>
    </source>
</evidence>
<dbReference type="InterPro" id="IPR036291">
    <property type="entry name" value="NAD(P)-bd_dom_sf"/>
</dbReference>
<evidence type="ECO:0000256" key="3">
    <source>
        <dbReference type="RuleBase" id="RU000363"/>
    </source>
</evidence>
<dbReference type="Pfam" id="PF00106">
    <property type="entry name" value="adh_short"/>
    <property type="match status" value="1"/>
</dbReference>
<organism evidence="4 5">
    <name type="scientific">Amylocarpus encephaloides</name>
    <dbReference type="NCBI Taxonomy" id="45428"/>
    <lineage>
        <taxon>Eukaryota</taxon>
        <taxon>Fungi</taxon>
        <taxon>Dikarya</taxon>
        <taxon>Ascomycota</taxon>
        <taxon>Pezizomycotina</taxon>
        <taxon>Leotiomycetes</taxon>
        <taxon>Helotiales</taxon>
        <taxon>Helotiales incertae sedis</taxon>
        <taxon>Amylocarpus</taxon>
    </lineage>
</organism>
<dbReference type="PANTHER" id="PTHR24320">
    <property type="entry name" value="RETINOL DEHYDROGENASE"/>
    <property type="match status" value="1"/>
</dbReference>
<dbReference type="Gene3D" id="3.40.50.720">
    <property type="entry name" value="NAD(P)-binding Rossmann-like Domain"/>
    <property type="match status" value="1"/>
</dbReference>
<evidence type="ECO:0008006" key="6">
    <source>
        <dbReference type="Google" id="ProtNLM"/>
    </source>
</evidence>
<dbReference type="InterPro" id="IPR002347">
    <property type="entry name" value="SDR_fam"/>
</dbReference>
<dbReference type="EMBL" id="MU251480">
    <property type="protein sequence ID" value="KAG9233950.1"/>
    <property type="molecule type" value="Genomic_DNA"/>
</dbReference>
<protein>
    <recommendedName>
        <fullName evidence="6">NAD(P)-binding protein</fullName>
    </recommendedName>
</protein>
<dbReference type="GO" id="GO:0016491">
    <property type="term" value="F:oxidoreductase activity"/>
    <property type="evidence" value="ECO:0007669"/>
    <property type="project" value="UniProtKB-KW"/>
</dbReference>
<proteinExistence type="inferred from homology"/>
<name>A0A9P7YHZ1_9HELO</name>
<dbReference type="Proteomes" id="UP000824998">
    <property type="component" value="Unassembled WGS sequence"/>
</dbReference>
<comment type="similarity">
    <text evidence="1 3">Belongs to the short-chain dehydrogenases/reductases (SDR) family.</text>
</comment>
<keyword evidence="5" id="KW-1185">Reference proteome</keyword>
<reference evidence="4" key="1">
    <citation type="journal article" date="2021" name="IMA Fungus">
        <title>Genomic characterization of three marine fungi, including Emericellopsis atlantica sp. nov. with signatures of a generalist lifestyle and marine biomass degradation.</title>
        <authorList>
            <person name="Hagestad O.C."/>
            <person name="Hou L."/>
            <person name="Andersen J.H."/>
            <person name="Hansen E.H."/>
            <person name="Altermark B."/>
            <person name="Li C."/>
            <person name="Kuhnert E."/>
            <person name="Cox R.J."/>
            <person name="Crous P.W."/>
            <person name="Spatafora J.W."/>
            <person name="Lail K."/>
            <person name="Amirebrahimi M."/>
            <person name="Lipzen A."/>
            <person name="Pangilinan J."/>
            <person name="Andreopoulos W."/>
            <person name="Hayes R.D."/>
            <person name="Ng V."/>
            <person name="Grigoriev I.V."/>
            <person name="Jackson S.A."/>
            <person name="Sutton T.D.S."/>
            <person name="Dobson A.D.W."/>
            <person name="Rama T."/>
        </authorList>
    </citation>
    <scope>NUCLEOTIDE SEQUENCE</scope>
    <source>
        <strain evidence="4">TRa018bII</strain>
    </source>
</reference>
<dbReference type="AlphaFoldDB" id="A0A9P7YHZ1"/>
<evidence type="ECO:0000313" key="5">
    <source>
        <dbReference type="Proteomes" id="UP000824998"/>
    </source>
</evidence>
<dbReference type="PRINTS" id="PR00080">
    <property type="entry name" value="SDRFAMILY"/>
</dbReference>
<accession>A0A9P7YHZ1</accession>
<comment type="caution">
    <text evidence="4">The sequence shown here is derived from an EMBL/GenBank/DDBJ whole genome shotgun (WGS) entry which is preliminary data.</text>
</comment>
<evidence type="ECO:0000256" key="2">
    <source>
        <dbReference type="ARBA" id="ARBA00023002"/>
    </source>
</evidence>